<reference evidence="3" key="2">
    <citation type="submission" date="2015-06" db="UniProtKB">
        <authorList>
            <consortium name="EnsemblMetazoa"/>
        </authorList>
    </citation>
    <scope>IDENTIFICATION</scope>
</reference>
<reference evidence="4" key="1">
    <citation type="submission" date="2011-08" db="EMBL/GenBank/DDBJ databases">
        <authorList>
            <person name="Rombauts S."/>
        </authorList>
    </citation>
    <scope>NUCLEOTIDE SEQUENCE</scope>
    <source>
        <strain evidence="4">London</strain>
    </source>
</reference>
<sequence length="340" mass="37992">MSYSISLPDNSLRSYYGAKKPFLQPKEHSDAKINFKDNWMPSPLVLNCPPGLEYLTKIDKFFVNKNHDPHELQNRYLIKNGLAEKVYTANEKYDKRCMICCNTNRLFDIKVFDFHEREVLNFHRLGGSSAFNLIADALSQYIKIVKPKITLGCQSCWCPCCLQSVEVTASGTLCGFIKQSWSPFLPKFRICDATGKTVLLIKGPCDINYILTKFKVLSCDGKTKVGHVSAHLASIIPEQLPNDHSSISFPMDLDFNIKAVLLAASILIVSIFIDEIGAQKTNGSLAIEAGCEVRHCLTLCLAPCSIITPHPTITNHPPHIKPTNNPYTCTHTTTQDLCKP</sequence>
<name>T1JZ60_TETUR</name>
<keyword evidence="2" id="KW-0106">Calcium</keyword>
<comment type="function">
    <text evidence="2">May mediate accelerated ATP-independent bidirectional transbilayer migration of phospholipids upon binding calcium ions that results in a loss of phospholipid asymmetry in the plasma membrane.</text>
</comment>
<organism evidence="3 4">
    <name type="scientific">Tetranychus urticae</name>
    <name type="common">Two-spotted spider mite</name>
    <dbReference type="NCBI Taxonomy" id="32264"/>
    <lineage>
        <taxon>Eukaryota</taxon>
        <taxon>Metazoa</taxon>
        <taxon>Ecdysozoa</taxon>
        <taxon>Arthropoda</taxon>
        <taxon>Chelicerata</taxon>
        <taxon>Arachnida</taxon>
        <taxon>Acari</taxon>
        <taxon>Acariformes</taxon>
        <taxon>Trombidiformes</taxon>
        <taxon>Prostigmata</taxon>
        <taxon>Eleutherengona</taxon>
        <taxon>Raphignathae</taxon>
        <taxon>Tetranychoidea</taxon>
        <taxon>Tetranychidae</taxon>
        <taxon>Tetranychus</taxon>
    </lineage>
</organism>
<dbReference type="GO" id="GO:0005886">
    <property type="term" value="C:plasma membrane"/>
    <property type="evidence" value="ECO:0007669"/>
    <property type="project" value="TreeGrafter"/>
</dbReference>
<dbReference type="Proteomes" id="UP000015104">
    <property type="component" value="Unassembled WGS sequence"/>
</dbReference>
<dbReference type="eggNOG" id="KOG0621">
    <property type="taxonomic scope" value="Eukaryota"/>
</dbReference>
<proteinExistence type="inferred from homology"/>
<evidence type="ECO:0000256" key="2">
    <source>
        <dbReference type="RuleBase" id="RU363116"/>
    </source>
</evidence>
<accession>T1JZ60</accession>
<dbReference type="GO" id="GO:0017128">
    <property type="term" value="F:phospholipid scramblase activity"/>
    <property type="evidence" value="ECO:0007669"/>
    <property type="project" value="InterPro"/>
</dbReference>
<dbReference type="EMBL" id="CAEY01001116">
    <property type="status" value="NOT_ANNOTATED_CDS"/>
    <property type="molecule type" value="Genomic_DNA"/>
</dbReference>
<dbReference type="PANTHER" id="PTHR23248">
    <property type="entry name" value="PHOSPHOLIPID SCRAMBLASE-RELATED"/>
    <property type="match status" value="1"/>
</dbReference>
<comment type="similarity">
    <text evidence="1 2">Belongs to the phospholipid scramblase family.</text>
</comment>
<keyword evidence="2" id="KW-0564">Palmitate</keyword>
<dbReference type="HOGENOM" id="CLU_053024_2_2_1"/>
<protein>
    <recommendedName>
        <fullName evidence="2">Phospholipid scramblase</fullName>
    </recommendedName>
</protein>
<evidence type="ECO:0000313" key="4">
    <source>
        <dbReference type="Proteomes" id="UP000015104"/>
    </source>
</evidence>
<evidence type="ECO:0000256" key="1">
    <source>
        <dbReference type="ARBA" id="ARBA00005350"/>
    </source>
</evidence>
<dbReference type="AlphaFoldDB" id="T1JZ60"/>
<dbReference type="EnsemblMetazoa" id="tetur03g02790.1">
    <property type="protein sequence ID" value="tetur03g02790.1"/>
    <property type="gene ID" value="tetur03g02790"/>
</dbReference>
<dbReference type="InterPro" id="IPR005552">
    <property type="entry name" value="Scramblase"/>
</dbReference>
<keyword evidence="4" id="KW-1185">Reference proteome</keyword>
<evidence type="ECO:0000313" key="3">
    <source>
        <dbReference type="EnsemblMetazoa" id="tetur03g02790.1"/>
    </source>
</evidence>
<dbReference type="PANTHER" id="PTHR23248:SF9">
    <property type="entry name" value="PHOSPHOLIPID SCRAMBLASE"/>
    <property type="match status" value="1"/>
</dbReference>
<comment type="cofactor">
    <cofactor evidence="2">
        <name>Ca(2+)</name>
        <dbReference type="ChEBI" id="CHEBI:29108"/>
    </cofactor>
</comment>
<dbReference type="Pfam" id="PF03803">
    <property type="entry name" value="Scramblase"/>
    <property type="match status" value="2"/>
</dbReference>
<keyword evidence="2" id="KW-0449">Lipoprotein</keyword>